<proteinExistence type="predicted"/>
<keyword evidence="1" id="KW-0472">Membrane</keyword>
<evidence type="ECO:0000313" key="2">
    <source>
        <dbReference type="EMBL" id="MBA9026774.1"/>
    </source>
</evidence>
<dbReference type="EMBL" id="JACJHX010000005">
    <property type="protein sequence ID" value="MBA9026774.1"/>
    <property type="molecule type" value="Genomic_DNA"/>
</dbReference>
<evidence type="ECO:0000256" key="1">
    <source>
        <dbReference type="SAM" id="Phobius"/>
    </source>
</evidence>
<organism evidence="2 3">
    <name type="scientific">Peribacillus huizhouensis</name>
    <dbReference type="NCBI Taxonomy" id="1501239"/>
    <lineage>
        <taxon>Bacteria</taxon>
        <taxon>Bacillati</taxon>
        <taxon>Bacillota</taxon>
        <taxon>Bacilli</taxon>
        <taxon>Bacillales</taxon>
        <taxon>Bacillaceae</taxon>
        <taxon>Peribacillus</taxon>
    </lineage>
</organism>
<protein>
    <submittedName>
        <fullName evidence="2">Uncharacterized protein</fullName>
    </submittedName>
</protein>
<evidence type="ECO:0000313" key="3">
    <source>
        <dbReference type="Proteomes" id="UP000626697"/>
    </source>
</evidence>
<feature type="transmembrane region" description="Helical" evidence="1">
    <location>
        <begin position="12"/>
        <end position="35"/>
    </location>
</feature>
<dbReference type="RefSeq" id="WP_161632359.1">
    <property type="nucleotide sequence ID" value="NZ_JACJHX010000005.1"/>
</dbReference>
<gene>
    <name evidence="2" type="ORF">HNP81_002059</name>
</gene>
<sequence length="56" mass="6677">MMGMEAKKGLRIMFIVICFLLTFLLVRLAFMQLILDKEHYDRLRFSEIESTSSFDK</sequence>
<dbReference type="Proteomes" id="UP000626697">
    <property type="component" value="Unassembled WGS sequence"/>
</dbReference>
<keyword evidence="1" id="KW-1133">Transmembrane helix</keyword>
<comment type="caution">
    <text evidence="2">The sequence shown here is derived from an EMBL/GenBank/DDBJ whole genome shotgun (WGS) entry which is preliminary data.</text>
</comment>
<keyword evidence="1" id="KW-0812">Transmembrane</keyword>
<reference evidence="2 3" key="1">
    <citation type="submission" date="2020-08" db="EMBL/GenBank/DDBJ databases">
        <title>Genomic Encyclopedia of Type Strains, Phase IV (KMG-IV): sequencing the most valuable type-strain genomes for metagenomic binning, comparative biology and taxonomic classification.</title>
        <authorList>
            <person name="Goeker M."/>
        </authorList>
    </citation>
    <scope>NUCLEOTIDE SEQUENCE [LARGE SCALE GENOMIC DNA]</scope>
    <source>
        <strain evidence="2 3">DSM 105481</strain>
    </source>
</reference>
<name>A0ABR6CNZ9_9BACI</name>
<accession>A0ABR6CNZ9</accession>
<keyword evidence="3" id="KW-1185">Reference proteome</keyword>